<proteinExistence type="predicted"/>
<dbReference type="InterPro" id="IPR029058">
    <property type="entry name" value="AB_hydrolase_fold"/>
</dbReference>
<dbReference type="GO" id="GO:0016787">
    <property type="term" value="F:hydrolase activity"/>
    <property type="evidence" value="ECO:0007669"/>
    <property type="project" value="UniProtKB-KW"/>
</dbReference>
<dbReference type="SUPFAM" id="SSF53474">
    <property type="entry name" value="alpha/beta-Hydrolases"/>
    <property type="match status" value="1"/>
</dbReference>
<dbReference type="InterPro" id="IPR000073">
    <property type="entry name" value="AB_hydrolase_1"/>
</dbReference>
<comment type="caution">
    <text evidence="2">The sequence shown here is derived from an EMBL/GenBank/DDBJ whole genome shotgun (WGS) entry which is preliminary data.</text>
</comment>
<keyword evidence="2" id="KW-0378">Hydrolase</keyword>
<evidence type="ECO:0000313" key="3">
    <source>
        <dbReference type="Proteomes" id="UP000246722"/>
    </source>
</evidence>
<name>A0A317ZL99_9MICO</name>
<dbReference type="RefSeq" id="WP_110126965.1">
    <property type="nucleotide sequence ID" value="NZ_QHLY01000012.1"/>
</dbReference>
<dbReference type="Pfam" id="PF12697">
    <property type="entry name" value="Abhydrolase_6"/>
    <property type="match status" value="1"/>
</dbReference>
<reference evidence="2 3" key="1">
    <citation type="submission" date="2018-05" db="EMBL/GenBank/DDBJ databases">
        <title>Genetic diversity of glacier-inhabiting Cryobacterium bacteria in China and description of Cryobacterium mengkeensis sp. nov. and Arthrobacter glacialis sp. nov.</title>
        <authorList>
            <person name="Liu Q."/>
            <person name="Xin Y.-H."/>
        </authorList>
    </citation>
    <scope>NUCLEOTIDE SEQUENCE [LARGE SCALE GENOMIC DNA]</scope>
    <source>
        <strain evidence="2 3">SK-1</strain>
    </source>
</reference>
<gene>
    <name evidence="2" type="ORF">CTB96_11040</name>
</gene>
<organism evidence="2 3">
    <name type="scientific">Cryobacterium arcticum</name>
    <dbReference type="NCBI Taxonomy" id="670052"/>
    <lineage>
        <taxon>Bacteria</taxon>
        <taxon>Bacillati</taxon>
        <taxon>Actinomycetota</taxon>
        <taxon>Actinomycetes</taxon>
        <taxon>Micrococcales</taxon>
        <taxon>Microbacteriaceae</taxon>
        <taxon>Cryobacterium</taxon>
    </lineage>
</organism>
<evidence type="ECO:0000259" key="1">
    <source>
        <dbReference type="Pfam" id="PF12697"/>
    </source>
</evidence>
<sequence length="292" mass="31343">MVAAEPPTLTDWEVDEIDRANASGLTPVVFVHGLWLLSSSWKPWRDLFEANGFITIAPGWPDDPRTVEEAYESPDAFAHKMVQQVTDHYLGAISRLTLKPAVIGHSFGGLIAQKLAGEGVAFATVSIDNAPFKGVLPLPASALKSAAPVLGNPGNRGKAISLTFEQFQYGWANNLDLAEAKHLYSEYHVPAAGAPLFQAAVANFNPFGGETRVDTKNPDRGALLVLAGENDNTVPLAITRASYKLQARNEGITEITEIPGRGHSLVIDSGWRDVADLAFGFISRFVPARSAG</sequence>
<evidence type="ECO:0000313" key="2">
    <source>
        <dbReference type="EMBL" id="PXA67280.1"/>
    </source>
</evidence>
<dbReference type="AlphaFoldDB" id="A0A317ZL99"/>
<dbReference type="Proteomes" id="UP000246722">
    <property type="component" value="Unassembled WGS sequence"/>
</dbReference>
<keyword evidence="3" id="KW-1185">Reference proteome</keyword>
<dbReference type="Gene3D" id="3.40.50.1820">
    <property type="entry name" value="alpha/beta hydrolase"/>
    <property type="match status" value="1"/>
</dbReference>
<accession>A0A317ZL99</accession>
<dbReference type="OrthoDB" id="3810256at2"/>
<protein>
    <submittedName>
        <fullName evidence="2">Alpha/beta hydrolase</fullName>
    </submittedName>
</protein>
<dbReference type="EMBL" id="QHLY01000012">
    <property type="protein sequence ID" value="PXA67280.1"/>
    <property type="molecule type" value="Genomic_DNA"/>
</dbReference>
<feature type="domain" description="AB hydrolase-1" evidence="1">
    <location>
        <begin position="28"/>
        <end position="276"/>
    </location>
</feature>